<keyword evidence="4" id="KW-1185">Reference proteome</keyword>
<dbReference type="Proteomes" id="UP001161247">
    <property type="component" value="Chromosome 6"/>
</dbReference>
<evidence type="ECO:0000256" key="2">
    <source>
        <dbReference type="SAM" id="MobiDB-lite"/>
    </source>
</evidence>
<dbReference type="AlphaFoldDB" id="A0AAV1DQN3"/>
<dbReference type="Pfam" id="PF13424">
    <property type="entry name" value="TPR_12"/>
    <property type="match status" value="1"/>
</dbReference>
<name>A0AAV1DQN3_OLDCO</name>
<dbReference type="PROSITE" id="PS50005">
    <property type="entry name" value="TPR"/>
    <property type="match status" value="1"/>
</dbReference>
<proteinExistence type="predicted"/>
<dbReference type="GO" id="GO:0005634">
    <property type="term" value="C:nucleus"/>
    <property type="evidence" value="ECO:0007669"/>
    <property type="project" value="InterPro"/>
</dbReference>
<feature type="repeat" description="TPR" evidence="1">
    <location>
        <begin position="247"/>
        <end position="280"/>
    </location>
</feature>
<dbReference type="Gene3D" id="1.25.40.10">
    <property type="entry name" value="Tetratricopeptide repeat domain"/>
    <property type="match status" value="1"/>
</dbReference>
<feature type="compositionally biased region" description="Polar residues" evidence="2">
    <location>
        <begin position="1"/>
        <end position="11"/>
    </location>
</feature>
<accession>A0AAV1DQN3</accession>
<dbReference type="PANTHER" id="PTHR47684">
    <property type="entry name" value="PROTEIN TONSOKU"/>
    <property type="match status" value="1"/>
</dbReference>
<protein>
    <submittedName>
        <fullName evidence="3">OLC1v1008748C1</fullName>
    </submittedName>
</protein>
<evidence type="ECO:0000313" key="4">
    <source>
        <dbReference type="Proteomes" id="UP001161247"/>
    </source>
</evidence>
<evidence type="ECO:0000313" key="3">
    <source>
        <dbReference type="EMBL" id="CAI9109018.1"/>
    </source>
</evidence>
<feature type="compositionally biased region" description="Basic residues" evidence="2">
    <location>
        <begin position="13"/>
        <end position="26"/>
    </location>
</feature>
<dbReference type="Pfam" id="PF13181">
    <property type="entry name" value="TPR_8"/>
    <property type="match status" value="1"/>
</dbReference>
<dbReference type="InterPro" id="IPR044227">
    <property type="entry name" value="TONSOKU"/>
</dbReference>
<feature type="region of interest" description="Disordered" evidence="2">
    <location>
        <begin position="1"/>
        <end position="26"/>
    </location>
</feature>
<organism evidence="3 4">
    <name type="scientific">Oldenlandia corymbosa var. corymbosa</name>
    <dbReference type="NCBI Taxonomy" id="529605"/>
    <lineage>
        <taxon>Eukaryota</taxon>
        <taxon>Viridiplantae</taxon>
        <taxon>Streptophyta</taxon>
        <taxon>Embryophyta</taxon>
        <taxon>Tracheophyta</taxon>
        <taxon>Spermatophyta</taxon>
        <taxon>Magnoliopsida</taxon>
        <taxon>eudicotyledons</taxon>
        <taxon>Gunneridae</taxon>
        <taxon>Pentapetalae</taxon>
        <taxon>asterids</taxon>
        <taxon>lamiids</taxon>
        <taxon>Gentianales</taxon>
        <taxon>Rubiaceae</taxon>
        <taxon>Rubioideae</taxon>
        <taxon>Spermacoceae</taxon>
        <taxon>Hedyotis-Oldenlandia complex</taxon>
        <taxon>Oldenlandia</taxon>
    </lineage>
</organism>
<dbReference type="GO" id="GO:0040029">
    <property type="term" value="P:epigenetic regulation of gene expression"/>
    <property type="evidence" value="ECO:0007669"/>
    <property type="project" value="InterPro"/>
</dbReference>
<keyword evidence="1" id="KW-0802">TPR repeat</keyword>
<gene>
    <name evidence="3" type="ORF">OLC1_LOCUS16989</name>
</gene>
<dbReference type="GO" id="GO:0009933">
    <property type="term" value="P:meristem structural organization"/>
    <property type="evidence" value="ECO:0007669"/>
    <property type="project" value="InterPro"/>
</dbReference>
<dbReference type="InterPro" id="IPR011990">
    <property type="entry name" value="TPR-like_helical_dom_sf"/>
</dbReference>
<sequence>MAMNQSSNMQSGRTRRRWRAGIGRRKHGGQISSATFLRIVGNTVKALDWIQKDYEVSERFLPDKDLFPTCNTLGELHLRLENFKEALYYQEKHLEIAEGANNLAEQQRANTQLGRTYHEIFLKSQDNHSAVQNAKKYFILAIELAKNLKENQWSSKSTFLTEYIDAHNNLGMLEIDLNNLEEAESILTKGLEICDEEEVGENDDGRSRLHHNLGLVYMEFRNWKKAEEHIKKDILICESIRHCQGEAKGLINFGELHGRVQKYEEAISCYQKALLMAKSMEDEGALVDQIELNIETVEAAIIVMKELKQGEQNLKRIQRCTEKSKDKACERKYLLQQIELVDLLIQKSSSISAWIEHFKYATIKNKIAERLCDKEKLADSFAKGGSCKKLRRFDEALMWYERGFKFTN</sequence>
<dbReference type="EMBL" id="OX459123">
    <property type="protein sequence ID" value="CAI9109018.1"/>
    <property type="molecule type" value="Genomic_DNA"/>
</dbReference>
<dbReference type="InterPro" id="IPR019734">
    <property type="entry name" value="TPR_rpt"/>
</dbReference>
<reference evidence="3" key="1">
    <citation type="submission" date="2023-03" db="EMBL/GenBank/DDBJ databases">
        <authorList>
            <person name="Julca I."/>
        </authorList>
    </citation>
    <scope>NUCLEOTIDE SEQUENCE</scope>
</reference>
<dbReference type="PANTHER" id="PTHR47684:SF1">
    <property type="entry name" value="PROTEIN TONSOKU"/>
    <property type="match status" value="1"/>
</dbReference>
<dbReference type="SUPFAM" id="SSF48452">
    <property type="entry name" value="TPR-like"/>
    <property type="match status" value="2"/>
</dbReference>
<evidence type="ECO:0000256" key="1">
    <source>
        <dbReference type="PROSITE-ProRule" id="PRU00339"/>
    </source>
</evidence>
<dbReference type="SMART" id="SM00028">
    <property type="entry name" value="TPR"/>
    <property type="match status" value="4"/>
</dbReference>
<dbReference type="GO" id="GO:0072423">
    <property type="term" value="P:response to DNA damage checkpoint signaling"/>
    <property type="evidence" value="ECO:0007669"/>
    <property type="project" value="InterPro"/>
</dbReference>